<feature type="transmembrane region" description="Helical" evidence="8">
    <location>
        <begin position="113"/>
        <end position="137"/>
    </location>
</feature>
<comment type="similarity">
    <text evidence="2">Belongs to the GRP transporter (TC 2.A.7.5) family.</text>
</comment>
<feature type="transmembrane region" description="Helical" evidence="8">
    <location>
        <begin position="32"/>
        <end position="52"/>
    </location>
</feature>
<feature type="transmembrane region" description="Helical" evidence="8">
    <location>
        <begin position="149"/>
        <end position="169"/>
    </location>
</feature>
<dbReference type="EMBL" id="AXCV01000339">
    <property type="protein sequence ID" value="KGO29652.1"/>
    <property type="molecule type" value="Genomic_DNA"/>
</dbReference>
<feature type="transmembrane region" description="Helical" evidence="8">
    <location>
        <begin position="73"/>
        <end position="93"/>
    </location>
</feature>
<dbReference type="PANTHER" id="PTHR16119:SF17">
    <property type="entry name" value="TRANSMEMBRANE PROTEIN 144"/>
    <property type="match status" value="1"/>
</dbReference>
<keyword evidence="10" id="KW-1185">Reference proteome</keyword>
<feature type="transmembrane region" description="Helical" evidence="8">
    <location>
        <begin position="210"/>
        <end position="227"/>
    </location>
</feature>
<dbReference type="InterPro" id="IPR037185">
    <property type="entry name" value="EmrE-like"/>
</dbReference>
<keyword evidence="3" id="KW-0813">Transport</keyword>
<reference evidence="9 10" key="1">
    <citation type="journal article" date="2014" name="Antonie Van Leeuwenhoek">
        <title>Oenococcus alcoholitolerans sp. nov., a lactic acid bacteria isolated from cachaca and ethanol fermentation processes.</title>
        <authorList>
            <person name="Badotti F."/>
            <person name="Moreira A.P."/>
            <person name="Tonon L.A."/>
            <person name="de Lucena B.T."/>
            <person name="Gomes Fde C."/>
            <person name="Kruger R."/>
            <person name="Thompson C.C."/>
            <person name="de Morais M.A.Jr."/>
            <person name="Rosa C.A."/>
            <person name="Thompson F.L."/>
        </authorList>
    </citation>
    <scope>NUCLEOTIDE SEQUENCE [LARGE SCALE GENOMIC DNA]</scope>
    <source>
        <strain evidence="9 10">UFRJ-M7.2.18</strain>
    </source>
</reference>
<dbReference type="InterPro" id="IPR010651">
    <property type="entry name" value="Sugar_transport"/>
</dbReference>
<keyword evidence="5 8" id="KW-0812">Transmembrane</keyword>
<evidence type="ECO:0000256" key="5">
    <source>
        <dbReference type="ARBA" id="ARBA00022692"/>
    </source>
</evidence>
<dbReference type="CDD" id="cd23110">
    <property type="entry name" value="GRP"/>
    <property type="match status" value="1"/>
</dbReference>
<evidence type="ECO:0000313" key="10">
    <source>
        <dbReference type="Proteomes" id="UP000030023"/>
    </source>
</evidence>
<keyword evidence="6 8" id="KW-1133">Transmembrane helix</keyword>
<dbReference type="Proteomes" id="UP000030023">
    <property type="component" value="Unassembled WGS sequence"/>
</dbReference>
<evidence type="ECO:0000256" key="1">
    <source>
        <dbReference type="ARBA" id="ARBA00004651"/>
    </source>
</evidence>
<keyword evidence="4 9" id="KW-0762">Sugar transport</keyword>
<organism evidence="9 10">
    <name type="scientific">Oenococcus alcoholitolerans</name>
    <dbReference type="NCBI Taxonomy" id="931074"/>
    <lineage>
        <taxon>Bacteria</taxon>
        <taxon>Bacillati</taxon>
        <taxon>Bacillota</taxon>
        <taxon>Bacilli</taxon>
        <taxon>Lactobacillales</taxon>
        <taxon>Lactobacillaceae</taxon>
        <taxon>Oenococcus</taxon>
    </lineage>
</organism>
<feature type="transmembrane region" description="Helical" evidence="8">
    <location>
        <begin position="181"/>
        <end position="198"/>
    </location>
</feature>
<evidence type="ECO:0000256" key="2">
    <source>
        <dbReference type="ARBA" id="ARBA00006117"/>
    </source>
</evidence>
<evidence type="ECO:0000256" key="7">
    <source>
        <dbReference type="ARBA" id="ARBA00023136"/>
    </source>
</evidence>
<keyword evidence="7 8" id="KW-0472">Membrane</keyword>
<sequence>MGVSLAYPISTAGQIVGNALLAAALLGDWHRISSWILGLIAIIMVTAGAIFTSAKSKADKKNNRERPESFIHGLIALLVSTIGFMLYFIFPNLMVRTGFISSSIHNANHGVDYMTAVVGPQAIGQVIGGFLIVIFIYKQIQTMFDKPTWKNIVTGLVWGAGNLFMFISAANPNIGQATATTLSQMGVIVGTFGGIYILGEKKTSDQMIKIIIGSILVVVGGILISNVNRF</sequence>
<dbReference type="SUPFAM" id="SSF103481">
    <property type="entry name" value="Multidrug resistance efflux transporter EmrE"/>
    <property type="match status" value="1"/>
</dbReference>
<evidence type="ECO:0000313" key="9">
    <source>
        <dbReference type="EMBL" id="KGO29652.1"/>
    </source>
</evidence>
<comment type="subcellular location">
    <subcellularLocation>
        <location evidence="1">Cell membrane</location>
        <topology evidence="1">Multi-pass membrane protein</topology>
    </subcellularLocation>
</comment>
<dbReference type="PANTHER" id="PTHR16119">
    <property type="entry name" value="TRANSMEMBRANE PROTEIN 144"/>
    <property type="match status" value="1"/>
</dbReference>
<dbReference type="Pfam" id="PF06800">
    <property type="entry name" value="Sugar_transport"/>
    <property type="match status" value="1"/>
</dbReference>
<gene>
    <name evidence="9" type="ORF">Q757_06915</name>
</gene>
<comment type="caution">
    <text evidence="9">The sequence shown here is derived from an EMBL/GenBank/DDBJ whole genome shotgun (WGS) entry which is preliminary data.</text>
</comment>
<accession>A0ABR4XPV1</accession>
<evidence type="ECO:0000256" key="4">
    <source>
        <dbReference type="ARBA" id="ARBA00022597"/>
    </source>
</evidence>
<proteinExistence type="inferred from homology"/>
<evidence type="ECO:0000256" key="6">
    <source>
        <dbReference type="ARBA" id="ARBA00022989"/>
    </source>
</evidence>
<evidence type="ECO:0000256" key="8">
    <source>
        <dbReference type="SAM" id="Phobius"/>
    </source>
</evidence>
<evidence type="ECO:0000256" key="3">
    <source>
        <dbReference type="ARBA" id="ARBA00022448"/>
    </source>
</evidence>
<protein>
    <submittedName>
        <fullName evidence="9">Glucose transporter</fullName>
    </submittedName>
</protein>
<feature type="transmembrane region" description="Helical" evidence="8">
    <location>
        <begin position="7"/>
        <end position="26"/>
    </location>
</feature>
<name>A0ABR4XPV1_9LACO</name>